<comment type="caution">
    <text evidence="2">The sequence shown here is derived from an EMBL/GenBank/DDBJ whole genome shotgun (WGS) entry which is preliminary data.</text>
</comment>
<name>A0A7W9B1I4_9HYPH</name>
<dbReference type="Pfam" id="PF13455">
    <property type="entry name" value="MUG113"/>
    <property type="match status" value="1"/>
</dbReference>
<proteinExistence type="predicted"/>
<organism evidence="2 3">
    <name type="scientific">Brucella daejeonensis</name>
    <dbReference type="NCBI Taxonomy" id="659015"/>
    <lineage>
        <taxon>Bacteria</taxon>
        <taxon>Pseudomonadati</taxon>
        <taxon>Pseudomonadota</taxon>
        <taxon>Alphaproteobacteria</taxon>
        <taxon>Hyphomicrobiales</taxon>
        <taxon>Brucellaceae</taxon>
        <taxon>Brucella/Ochrobactrum group</taxon>
        <taxon>Brucella</taxon>
    </lineage>
</organism>
<evidence type="ECO:0000259" key="1">
    <source>
        <dbReference type="SMART" id="SM00974"/>
    </source>
</evidence>
<dbReference type="Proteomes" id="UP000555546">
    <property type="component" value="Unassembled WGS sequence"/>
</dbReference>
<evidence type="ECO:0000313" key="3">
    <source>
        <dbReference type="Proteomes" id="UP000555546"/>
    </source>
</evidence>
<feature type="domain" description="Bacteriophage T5 Orf172 DNA-binding" evidence="1">
    <location>
        <begin position="10"/>
        <end position="82"/>
    </location>
</feature>
<protein>
    <recommendedName>
        <fullName evidence="1">Bacteriophage T5 Orf172 DNA-binding domain-containing protein</fullName>
    </recommendedName>
</protein>
<dbReference type="EMBL" id="JACIJG010000027">
    <property type="protein sequence ID" value="MBB5704316.1"/>
    <property type="molecule type" value="Genomic_DNA"/>
</dbReference>
<evidence type="ECO:0000313" key="2">
    <source>
        <dbReference type="EMBL" id="MBB5704316.1"/>
    </source>
</evidence>
<accession>A0A7W9B1I4</accession>
<gene>
    <name evidence="2" type="ORF">FHS76_004233</name>
</gene>
<dbReference type="InterPro" id="IPR018306">
    <property type="entry name" value="Phage_T5_Orf172_DNA-bd"/>
</dbReference>
<dbReference type="SMART" id="SM00974">
    <property type="entry name" value="T5orf172"/>
    <property type="match status" value="1"/>
</dbReference>
<dbReference type="AlphaFoldDB" id="A0A7W9B1I4"/>
<dbReference type="RefSeq" id="WP_183657558.1">
    <property type="nucleotide sequence ID" value="NZ_JACIJG010000027.1"/>
</dbReference>
<sequence length="233" mass="26460">MTVYFIRERESRHGYVKIGVSKNVDRRLREMATASPSGFDVLGQCVGGMELEKRLHKMLESDRVNGEWFKPTTDVLAVIDRAIAGEFSGVEQSNGLPITIKPEDEFSDNIVVEARFYLNELMKREWRGIGDTDEGVRNRVADACGISHSYAFRISFKHQEINDISGSVYRSLRINYAEALEAEGRLNDGQRRFLNLVRRNVPTSSRADRVCPELADYPTLEEEFNIPAPGEVK</sequence>
<keyword evidence="3" id="KW-1185">Reference proteome</keyword>
<reference evidence="2 3" key="1">
    <citation type="submission" date="2020-08" db="EMBL/GenBank/DDBJ databases">
        <title>Genomic Encyclopedia of Type Strains, Phase IV (KMG-IV): sequencing the most valuable type-strain genomes for metagenomic binning, comparative biology and taxonomic classification.</title>
        <authorList>
            <person name="Goeker M."/>
        </authorList>
    </citation>
    <scope>NUCLEOTIDE SEQUENCE [LARGE SCALE GENOMIC DNA]</scope>
    <source>
        <strain evidence="2 3">DSM 26944</strain>
    </source>
</reference>